<organism evidence="5 6">
    <name type="scientific">candidate division WWE3 bacterium GW2011_GWC2_44_9</name>
    <dbReference type="NCBI Taxonomy" id="1619125"/>
    <lineage>
        <taxon>Bacteria</taxon>
        <taxon>Katanobacteria</taxon>
    </lineage>
</organism>
<keyword evidence="3" id="KW-0238">DNA-binding</keyword>
<dbReference type="Proteomes" id="UP000034504">
    <property type="component" value="Unassembled WGS sequence"/>
</dbReference>
<dbReference type="AlphaFoldDB" id="A0A0G1KNC8"/>
<feature type="domain" description="5'-3' exonuclease" evidence="4">
    <location>
        <begin position="2"/>
        <end position="261"/>
    </location>
</feature>
<dbReference type="PANTHER" id="PTHR42646">
    <property type="entry name" value="FLAP ENDONUCLEASE XNI"/>
    <property type="match status" value="1"/>
</dbReference>
<proteinExistence type="predicted"/>
<dbReference type="SMART" id="SM00475">
    <property type="entry name" value="53EXOc"/>
    <property type="match status" value="1"/>
</dbReference>
<dbReference type="CDD" id="cd09898">
    <property type="entry name" value="H3TH_53EXO"/>
    <property type="match status" value="1"/>
</dbReference>
<dbReference type="Pfam" id="PF01367">
    <property type="entry name" value="5_3_exonuc"/>
    <property type="match status" value="1"/>
</dbReference>
<dbReference type="SUPFAM" id="SSF47807">
    <property type="entry name" value="5' to 3' exonuclease, C-terminal subdomain"/>
    <property type="match status" value="1"/>
</dbReference>
<evidence type="ECO:0000313" key="5">
    <source>
        <dbReference type="EMBL" id="KKT85161.1"/>
    </source>
</evidence>
<dbReference type="GO" id="GO:0033567">
    <property type="term" value="P:DNA replication, Okazaki fragment processing"/>
    <property type="evidence" value="ECO:0007669"/>
    <property type="project" value="InterPro"/>
</dbReference>
<accession>A0A0G1KNC8</accession>
<keyword evidence="1" id="KW-0540">Nuclease</keyword>
<dbReference type="InterPro" id="IPR029060">
    <property type="entry name" value="PIN-like_dom_sf"/>
</dbReference>
<dbReference type="Gene3D" id="1.10.150.20">
    <property type="entry name" value="5' to 3' exonuclease, C-terminal subdomain"/>
    <property type="match status" value="1"/>
</dbReference>
<evidence type="ECO:0000259" key="4">
    <source>
        <dbReference type="SMART" id="SM00475"/>
    </source>
</evidence>
<sequence length="300" mass="33280">MAKLLILDLFNLIHRAYHALPKEFTDKNGNPTNAIYGVSSMLLTVLNQVHPTYVVAVVDTEKPTFRHEAFTGYKAHRRPMEDLLSVQIPKVLELVNAFKIQAVSAPGYEADDLVAAIATKHKKANQVIVFSNDRDLWQLVQPNVVIMLPSTKGDKIEWVGEKEVIARLGVLPNQVPDYKGLVGDSSDNIPGVYGIGQKTAGDLLKKYSTIENIYRHVGEVTPDSLREKLVNGYDQAVMSKKLATLDYNTPADFSLEASRYGNLPIQSVSEALQSYNFKSLLKRVGVEPSVREAAQKGLFD</sequence>
<dbReference type="InterPro" id="IPR020045">
    <property type="entry name" value="DNA_polI_H3TH"/>
</dbReference>
<evidence type="ECO:0000256" key="2">
    <source>
        <dbReference type="ARBA" id="ARBA00022801"/>
    </source>
</evidence>
<dbReference type="PATRIC" id="fig|1619125.3.peg.68"/>
<comment type="caution">
    <text evidence="5">The sequence shown here is derived from an EMBL/GenBank/DDBJ whole genome shotgun (WGS) entry which is preliminary data.</text>
</comment>
<dbReference type="EMBL" id="LCJU01000002">
    <property type="protein sequence ID" value="KKT85161.1"/>
    <property type="molecule type" value="Genomic_DNA"/>
</dbReference>
<reference evidence="5 6" key="1">
    <citation type="journal article" date="2015" name="Nature">
        <title>rRNA introns, odd ribosomes, and small enigmatic genomes across a large radiation of phyla.</title>
        <authorList>
            <person name="Brown C.T."/>
            <person name="Hug L.A."/>
            <person name="Thomas B.C."/>
            <person name="Sharon I."/>
            <person name="Castelle C.J."/>
            <person name="Singh A."/>
            <person name="Wilkins M.J."/>
            <person name="Williams K.H."/>
            <person name="Banfield J.F."/>
        </authorList>
    </citation>
    <scope>NUCLEOTIDE SEQUENCE [LARGE SCALE GENOMIC DNA]</scope>
</reference>
<dbReference type="FunFam" id="1.10.150.20:FF:000003">
    <property type="entry name" value="DNA polymerase I"/>
    <property type="match status" value="1"/>
</dbReference>
<dbReference type="InterPro" id="IPR002421">
    <property type="entry name" value="5-3_exonuclease"/>
</dbReference>
<keyword evidence="2" id="KW-0378">Hydrolase</keyword>
<dbReference type="CDD" id="cd09859">
    <property type="entry name" value="PIN_53EXO"/>
    <property type="match status" value="1"/>
</dbReference>
<name>A0A0G1KNC8_UNCKA</name>
<dbReference type="GO" id="GO:0017108">
    <property type="term" value="F:5'-flap endonuclease activity"/>
    <property type="evidence" value="ECO:0007669"/>
    <property type="project" value="InterPro"/>
</dbReference>
<dbReference type="PANTHER" id="PTHR42646:SF2">
    <property type="entry name" value="5'-3' EXONUCLEASE FAMILY PROTEIN"/>
    <property type="match status" value="1"/>
</dbReference>
<dbReference type="InterPro" id="IPR038969">
    <property type="entry name" value="FEN"/>
</dbReference>
<protein>
    <recommendedName>
        <fullName evidence="4">5'-3' exonuclease domain-containing protein</fullName>
    </recommendedName>
</protein>
<dbReference type="InterPro" id="IPR008918">
    <property type="entry name" value="HhH2"/>
</dbReference>
<evidence type="ECO:0000256" key="1">
    <source>
        <dbReference type="ARBA" id="ARBA00022722"/>
    </source>
</evidence>
<dbReference type="Gene3D" id="3.40.50.1010">
    <property type="entry name" value="5'-nuclease"/>
    <property type="match status" value="1"/>
</dbReference>
<evidence type="ECO:0000313" key="6">
    <source>
        <dbReference type="Proteomes" id="UP000034504"/>
    </source>
</evidence>
<dbReference type="InterPro" id="IPR036279">
    <property type="entry name" value="5-3_exonuclease_C_sf"/>
</dbReference>
<dbReference type="InterPro" id="IPR020046">
    <property type="entry name" value="5-3_exonucl_a-hlix_arch_N"/>
</dbReference>
<dbReference type="GO" id="GO:0003677">
    <property type="term" value="F:DNA binding"/>
    <property type="evidence" value="ECO:0007669"/>
    <property type="project" value="UniProtKB-KW"/>
</dbReference>
<evidence type="ECO:0000256" key="3">
    <source>
        <dbReference type="ARBA" id="ARBA00023125"/>
    </source>
</evidence>
<dbReference type="GO" id="GO:0008409">
    <property type="term" value="F:5'-3' exonuclease activity"/>
    <property type="evidence" value="ECO:0007669"/>
    <property type="project" value="InterPro"/>
</dbReference>
<dbReference type="Pfam" id="PF02739">
    <property type="entry name" value="5_3_exonuc_N"/>
    <property type="match status" value="1"/>
</dbReference>
<dbReference type="SUPFAM" id="SSF88723">
    <property type="entry name" value="PIN domain-like"/>
    <property type="match status" value="1"/>
</dbReference>
<gene>
    <name evidence="5" type="ORF">UW82_C0002G0031</name>
</gene>
<dbReference type="SMART" id="SM00279">
    <property type="entry name" value="HhH2"/>
    <property type="match status" value="1"/>
</dbReference>